<dbReference type="Proteomes" id="UP000037507">
    <property type="component" value="Unassembled WGS sequence"/>
</dbReference>
<comment type="caution">
    <text evidence="2">The sequence shown here is derived from an EMBL/GenBank/DDBJ whole genome shotgun (WGS) entry which is preliminary data.</text>
</comment>
<sequence length="377" mass="42747">MTEPFDKPRGLMGLEFVESASPTRDVPHGLQLDAVPVDAEQVRALPGDHMQRLLPPPQTVLMNAYPAGDPSWLQIDSTYPEQMRQRLALLATRRTWVVDRLDSQTVLLAETELRDRVVQWLTTQHPLAFSRQGDHVTCHLTGVVVDVGPQGAQPMVAVAALTTEDFLLMLPSETDAQGQVTYRLMSGALLFPNGWSLRSYFDRPDPGPEHEQQRAQWEEDRNLSHERAKLGRTTREIHQGSVPQYEAHLATSVDRAFHAMRPERVVWRRNWGPHLSPRLFRHADALDLVPPMTPERLLEQGFIRSEHQTLVKLPRSAAIAFGLKNYLWPVRDMLADPQVRSALEVAAQRTWPETREYMRGRHEVLMALLGMSADGNA</sequence>
<organism evidence="2 3">
    <name type="scientific">Limnohabitans planktonicus II-D5</name>
    <dbReference type="NCBI Taxonomy" id="1293045"/>
    <lineage>
        <taxon>Bacteria</taxon>
        <taxon>Pseudomonadati</taxon>
        <taxon>Pseudomonadota</taxon>
        <taxon>Betaproteobacteria</taxon>
        <taxon>Burkholderiales</taxon>
        <taxon>Comamonadaceae</taxon>
        <taxon>Limnohabitans</taxon>
    </lineage>
</organism>
<gene>
    <name evidence="2" type="ORF">H663_014275</name>
</gene>
<dbReference type="InterPro" id="IPR021848">
    <property type="entry name" value="HODM_asu-like"/>
</dbReference>
<evidence type="ECO:0000313" key="3">
    <source>
        <dbReference type="Proteomes" id="UP000037507"/>
    </source>
</evidence>
<dbReference type="Pfam" id="PF11927">
    <property type="entry name" value="HODM_asu-like"/>
    <property type="match status" value="2"/>
</dbReference>
<proteinExistence type="predicted"/>
<feature type="region of interest" description="Disordered" evidence="1">
    <location>
        <begin position="202"/>
        <end position="222"/>
    </location>
</feature>
<accession>A0A2T7UBP4</accession>
<evidence type="ECO:0008006" key="4">
    <source>
        <dbReference type="Google" id="ProtNLM"/>
    </source>
</evidence>
<protein>
    <recommendedName>
        <fullName evidence="4">DUF3445 domain-containing protein</fullName>
    </recommendedName>
</protein>
<dbReference type="STRING" id="1293045.H663_02060"/>
<dbReference type="EMBL" id="LFYT02000020">
    <property type="protein sequence ID" value="PVE42048.1"/>
    <property type="molecule type" value="Genomic_DNA"/>
</dbReference>
<evidence type="ECO:0000256" key="1">
    <source>
        <dbReference type="SAM" id="MobiDB-lite"/>
    </source>
</evidence>
<name>A0A2T7UBP4_9BURK</name>
<dbReference type="OrthoDB" id="5242510at2"/>
<dbReference type="AlphaFoldDB" id="A0A2T7UBP4"/>
<dbReference type="RefSeq" id="WP_083451008.1">
    <property type="nucleotide sequence ID" value="NZ_LFYT02000020.1"/>
</dbReference>
<evidence type="ECO:0000313" key="2">
    <source>
        <dbReference type="EMBL" id="PVE42048.1"/>
    </source>
</evidence>
<keyword evidence="3" id="KW-1185">Reference proteome</keyword>
<reference evidence="2" key="1">
    <citation type="submission" date="2017-04" db="EMBL/GenBank/DDBJ databases">
        <title>Unexpected and diverse lifestyles within the genus Limnohabitans.</title>
        <authorList>
            <person name="Kasalicky V."/>
            <person name="Mehrshad M."/>
            <person name="Andrei S.-A."/>
            <person name="Salcher M."/>
            <person name="Kratochvilova H."/>
            <person name="Simek K."/>
            <person name="Ghai R."/>
        </authorList>
    </citation>
    <scope>NUCLEOTIDE SEQUENCE [LARGE SCALE GENOMIC DNA]</scope>
    <source>
        <strain evidence="2">II-D5</strain>
    </source>
</reference>